<accession>A0AAD7CX04</accession>
<gene>
    <name evidence="2" type="ORF">B0H17DRAFT_1142752</name>
</gene>
<keyword evidence="1" id="KW-0732">Signal</keyword>
<dbReference type="EMBL" id="JARKIE010000201">
    <property type="protein sequence ID" value="KAJ7667347.1"/>
    <property type="molecule type" value="Genomic_DNA"/>
</dbReference>
<name>A0AAD7CX04_MYCRO</name>
<feature type="signal peptide" evidence="1">
    <location>
        <begin position="1"/>
        <end position="22"/>
    </location>
</feature>
<evidence type="ECO:0000256" key="1">
    <source>
        <dbReference type="SAM" id="SignalP"/>
    </source>
</evidence>
<keyword evidence="3" id="KW-1185">Reference proteome</keyword>
<evidence type="ECO:0000313" key="3">
    <source>
        <dbReference type="Proteomes" id="UP001221757"/>
    </source>
</evidence>
<sequence>MRTPLQSSIAIALLTLSVSVFAADPPVDMDSLNCRIANKRRPRIRAEFRPLDQVPFVLATLPFSPTLTICKPVPPPGDPTLNIPFCTKGTGGTGAKCDFYCTQDATRTATGCEKYVPAQEPGVTKEFQSVCDASSPGTHIAARPTGGCTCGVVEFIKTDGHEDCVLAAPANSKPTCLYNDEKIGPARCDASISALQFECNPGFKLDKNACVVGTPDPTPDPTPKPVDPTPAPSDDFVKDCAPDFSFSFASPTEVCKCYRKASLAKSGSQCGPPPSGHGKGGCKNVETKASKCGIICDAPAYKLSDDGLDCVLAMKDVEMKEDDCADAEGGGQYMSAVPGQGCVCLDTPGPYWCKPATPDIGTPMCSDKTTAAKGRVIECLITDCPVGYTAKAAKCEANEGAFGTISSVTKCKTPSTIYALPGTAGCSCVAAGAAVPSGGKLCAVPANGYSSCSYLNKTPRVPASCGTNCNPGSVS</sequence>
<proteinExistence type="predicted"/>
<feature type="chain" id="PRO_5041956958" evidence="1">
    <location>
        <begin position="23"/>
        <end position="475"/>
    </location>
</feature>
<protein>
    <submittedName>
        <fullName evidence="2">Uncharacterized protein</fullName>
    </submittedName>
</protein>
<organism evidence="2 3">
    <name type="scientific">Mycena rosella</name>
    <name type="common">Pink bonnet</name>
    <name type="synonym">Agaricus rosellus</name>
    <dbReference type="NCBI Taxonomy" id="1033263"/>
    <lineage>
        <taxon>Eukaryota</taxon>
        <taxon>Fungi</taxon>
        <taxon>Dikarya</taxon>
        <taxon>Basidiomycota</taxon>
        <taxon>Agaricomycotina</taxon>
        <taxon>Agaricomycetes</taxon>
        <taxon>Agaricomycetidae</taxon>
        <taxon>Agaricales</taxon>
        <taxon>Marasmiineae</taxon>
        <taxon>Mycenaceae</taxon>
        <taxon>Mycena</taxon>
    </lineage>
</organism>
<reference evidence="2" key="1">
    <citation type="submission" date="2023-03" db="EMBL/GenBank/DDBJ databases">
        <title>Massive genome expansion in bonnet fungi (Mycena s.s.) driven by repeated elements and novel gene families across ecological guilds.</title>
        <authorList>
            <consortium name="Lawrence Berkeley National Laboratory"/>
            <person name="Harder C.B."/>
            <person name="Miyauchi S."/>
            <person name="Viragh M."/>
            <person name="Kuo A."/>
            <person name="Thoen E."/>
            <person name="Andreopoulos B."/>
            <person name="Lu D."/>
            <person name="Skrede I."/>
            <person name="Drula E."/>
            <person name="Henrissat B."/>
            <person name="Morin E."/>
            <person name="Kohler A."/>
            <person name="Barry K."/>
            <person name="LaButti K."/>
            <person name="Morin E."/>
            <person name="Salamov A."/>
            <person name="Lipzen A."/>
            <person name="Mereny Z."/>
            <person name="Hegedus B."/>
            <person name="Baldrian P."/>
            <person name="Stursova M."/>
            <person name="Weitz H."/>
            <person name="Taylor A."/>
            <person name="Grigoriev I.V."/>
            <person name="Nagy L.G."/>
            <person name="Martin F."/>
            <person name="Kauserud H."/>
        </authorList>
    </citation>
    <scope>NUCLEOTIDE SEQUENCE</scope>
    <source>
        <strain evidence="2">CBHHK067</strain>
    </source>
</reference>
<evidence type="ECO:0000313" key="2">
    <source>
        <dbReference type="EMBL" id="KAJ7667347.1"/>
    </source>
</evidence>
<dbReference type="AlphaFoldDB" id="A0AAD7CX04"/>
<comment type="caution">
    <text evidence="2">The sequence shown here is derived from an EMBL/GenBank/DDBJ whole genome shotgun (WGS) entry which is preliminary data.</text>
</comment>
<dbReference type="Proteomes" id="UP001221757">
    <property type="component" value="Unassembled WGS sequence"/>
</dbReference>